<dbReference type="PANTHER" id="PTHR38686:SF1">
    <property type="entry name" value="APOLIPOPROTEIN N-ACYLTRANSFERASE"/>
    <property type="match status" value="1"/>
</dbReference>
<reference evidence="11 12" key="1">
    <citation type="submission" date="2020-08" db="EMBL/GenBank/DDBJ databases">
        <title>Genomic Encyclopedia of Type Strains, Phase IV (KMG-IV): sequencing the most valuable type-strain genomes for metagenomic binning, comparative biology and taxonomic classification.</title>
        <authorList>
            <person name="Goeker M."/>
        </authorList>
    </citation>
    <scope>NUCLEOTIDE SEQUENCE [LARGE SCALE GENOMIC DNA]</scope>
    <source>
        <strain evidence="11 12">DSM 24194</strain>
    </source>
</reference>
<dbReference type="Pfam" id="PF20154">
    <property type="entry name" value="LNT_N"/>
    <property type="match status" value="1"/>
</dbReference>
<dbReference type="Proteomes" id="UP000578569">
    <property type="component" value="Unassembled WGS sequence"/>
</dbReference>
<evidence type="ECO:0000256" key="9">
    <source>
        <dbReference type="HAMAP-Rule" id="MF_01148"/>
    </source>
</evidence>
<dbReference type="InterPro" id="IPR004563">
    <property type="entry name" value="Apolipo_AcylTrfase"/>
</dbReference>
<comment type="function">
    <text evidence="9">Catalyzes the phospholipid dependent N-acylation of the N-terminal cysteine of apolipoprotein, the last step in lipoprotein maturation.</text>
</comment>
<dbReference type="CDD" id="cd07571">
    <property type="entry name" value="ALP_N-acyl_transferase"/>
    <property type="match status" value="1"/>
</dbReference>
<feature type="transmembrane region" description="Helical" evidence="9">
    <location>
        <begin position="122"/>
        <end position="143"/>
    </location>
</feature>
<comment type="similarity">
    <text evidence="2 9">Belongs to the CN hydrolase family. Apolipoprotein N-acyltransferase subfamily.</text>
</comment>
<evidence type="ECO:0000256" key="8">
    <source>
        <dbReference type="ARBA" id="ARBA00023315"/>
    </source>
</evidence>
<protein>
    <recommendedName>
        <fullName evidence="9">Apolipoprotein N-acyltransferase</fullName>
        <shortName evidence="9">ALP N-acyltransferase</shortName>
        <ecNumber evidence="9">2.3.1.269</ecNumber>
    </recommendedName>
</protein>
<evidence type="ECO:0000313" key="11">
    <source>
        <dbReference type="EMBL" id="MBB3763232.1"/>
    </source>
</evidence>
<dbReference type="NCBIfam" id="TIGR00546">
    <property type="entry name" value="lnt"/>
    <property type="match status" value="1"/>
</dbReference>
<feature type="transmembrane region" description="Helical" evidence="9">
    <location>
        <begin position="486"/>
        <end position="506"/>
    </location>
</feature>
<proteinExistence type="inferred from homology"/>
<comment type="catalytic activity">
    <reaction evidence="9">
        <text>N-terminal S-1,2-diacyl-sn-glyceryl-L-cysteinyl-[lipoprotein] + a glycerophospholipid = N-acyl-S-1,2-diacyl-sn-glyceryl-L-cysteinyl-[lipoprotein] + a 2-acyl-sn-glycero-3-phospholipid + H(+)</text>
        <dbReference type="Rhea" id="RHEA:48228"/>
        <dbReference type="Rhea" id="RHEA-COMP:14681"/>
        <dbReference type="Rhea" id="RHEA-COMP:14684"/>
        <dbReference type="ChEBI" id="CHEBI:15378"/>
        <dbReference type="ChEBI" id="CHEBI:136912"/>
        <dbReference type="ChEBI" id="CHEBI:140656"/>
        <dbReference type="ChEBI" id="CHEBI:140657"/>
        <dbReference type="ChEBI" id="CHEBI:140660"/>
        <dbReference type="EC" id="2.3.1.269"/>
    </reaction>
</comment>
<dbReference type="InterPro" id="IPR003010">
    <property type="entry name" value="C-N_Hydrolase"/>
</dbReference>
<feature type="transmembrane region" description="Helical" evidence="9">
    <location>
        <begin position="59"/>
        <end position="77"/>
    </location>
</feature>
<name>A0A839Z0M6_9SPHN</name>
<dbReference type="GO" id="GO:0016410">
    <property type="term" value="F:N-acyltransferase activity"/>
    <property type="evidence" value="ECO:0007669"/>
    <property type="project" value="UniProtKB-UniRule"/>
</dbReference>
<dbReference type="InterPro" id="IPR045378">
    <property type="entry name" value="LNT_N"/>
</dbReference>
<feature type="transmembrane region" description="Helical" evidence="9">
    <location>
        <begin position="191"/>
        <end position="208"/>
    </location>
</feature>
<evidence type="ECO:0000256" key="1">
    <source>
        <dbReference type="ARBA" id="ARBA00004651"/>
    </source>
</evidence>
<evidence type="ECO:0000256" key="4">
    <source>
        <dbReference type="ARBA" id="ARBA00022679"/>
    </source>
</evidence>
<keyword evidence="11" id="KW-0449">Lipoprotein</keyword>
<keyword evidence="4 9" id="KW-0808">Transferase</keyword>
<evidence type="ECO:0000256" key="5">
    <source>
        <dbReference type="ARBA" id="ARBA00022692"/>
    </source>
</evidence>
<comment type="pathway">
    <text evidence="9">Protein modification; lipoprotein biosynthesis (N-acyl transfer).</text>
</comment>
<accession>A0A839Z0M6</accession>
<evidence type="ECO:0000256" key="7">
    <source>
        <dbReference type="ARBA" id="ARBA00023136"/>
    </source>
</evidence>
<dbReference type="GO" id="GO:0042158">
    <property type="term" value="P:lipoprotein biosynthetic process"/>
    <property type="evidence" value="ECO:0007669"/>
    <property type="project" value="UniProtKB-UniRule"/>
</dbReference>
<dbReference type="Gene3D" id="3.60.110.10">
    <property type="entry name" value="Carbon-nitrogen hydrolase"/>
    <property type="match status" value="1"/>
</dbReference>
<evidence type="ECO:0000256" key="6">
    <source>
        <dbReference type="ARBA" id="ARBA00022989"/>
    </source>
</evidence>
<dbReference type="Pfam" id="PF00795">
    <property type="entry name" value="CN_hydrolase"/>
    <property type="match status" value="1"/>
</dbReference>
<feature type="domain" description="CN hydrolase" evidence="10">
    <location>
        <begin position="223"/>
        <end position="476"/>
    </location>
</feature>
<dbReference type="PANTHER" id="PTHR38686">
    <property type="entry name" value="APOLIPOPROTEIN N-ACYLTRANSFERASE"/>
    <property type="match status" value="1"/>
</dbReference>
<keyword evidence="3 9" id="KW-1003">Cell membrane</keyword>
<organism evidence="11 12">
    <name type="scientific">Sphingomicrobium lutaoense</name>
    <dbReference type="NCBI Taxonomy" id="515949"/>
    <lineage>
        <taxon>Bacteria</taxon>
        <taxon>Pseudomonadati</taxon>
        <taxon>Pseudomonadota</taxon>
        <taxon>Alphaproteobacteria</taxon>
        <taxon>Sphingomonadales</taxon>
        <taxon>Sphingomonadaceae</taxon>
        <taxon>Sphingomicrobium</taxon>
    </lineage>
</organism>
<dbReference type="RefSeq" id="WP_246332909.1">
    <property type="nucleotide sequence ID" value="NZ_JACICF010000001.1"/>
</dbReference>
<evidence type="ECO:0000313" key="12">
    <source>
        <dbReference type="Proteomes" id="UP000578569"/>
    </source>
</evidence>
<gene>
    <name evidence="9" type="primary">lnt</name>
    <name evidence="11" type="ORF">FHS50_000255</name>
</gene>
<dbReference type="UniPathway" id="UPA00666"/>
<dbReference type="SUPFAM" id="SSF56317">
    <property type="entry name" value="Carbon-nitrogen hydrolase"/>
    <property type="match status" value="1"/>
</dbReference>
<dbReference type="HAMAP" id="MF_01148">
    <property type="entry name" value="Lnt"/>
    <property type="match status" value="1"/>
</dbReference>
<keyword evidence="5 9" id="KW-0812">Transmembrane</keyword>
<dbReference type="InterPro" id="IPR036526">
    <property type="entry name" value="C-N_Hydrolase_sf"/>
</dbReference>
<keyword evidence="6 9" id="KW-1133">Transmembrane helix</keyword>
<evidence type="ECO:0000256" key="2">
    <source>
        <dbReference type="ARBA" id="ARBA00010065"/>
    </source>
</evidence>
<keyword evidence="7 9" id="KW-0472">Membrane</keyword>
<dbReference type="EMBL" id="JACICF010000001">
    <property type="protein sequence ID" value="MBB3763232.1"/>
    <property type="molecule type" value="Genomic_DNA"/>
</dbReference>
<comment type="subcellular location">
    <subcellularLocation>
        <location evidence="1 9">Cell membrane</location>
        <topology evidence="1 9">Multi-pass membrane protein</topology>
    </subcellularLocation>
</comment>
<dbReference type="EC" id="2.3.1.269" evidence="9"/>
<feature type="transmembrane region" description="Helical" evidence="9">
    <location>
        <begin position="14"/>
        <end position="47"/>
    </location>
</feature>
<dbReference type="AlphaFoldDB" id="A0A839Z0M6"/>
<keyword evidence="12" id="KW-1185">Reference proteome</keyword>
<dbReference type="PROSITE" id="PS50263">
    <property type="entry name" value="CN_HYDROLASE"/>
    <property type="match status" value="1"/>
</dbReference>
<sequence>MNRLDAWLDGRKGWLTAFVAGIVSATAFAPIGLWPLGPLAFVILLLGIERASGWKRAMILGWWFGLGQFLLGLNWIATAFTYQDAMPAGLGWVGVLLLSLYLAVYPALAALAARSIGRERPFALVAALAGSWAIGEMLRGFMFTGFAWNPMGVALVETPWRMASAWIGTYGLSALAVVLGGIVYLSIKREFLPAFLGVALAGVLLLLPPSKALPSPTVPMTVVQPNIDQADKWRPGFDAVAAERLLALSNAGRDEGPRLILWPEAAVVDPLTDERRFAAGATAYERSRAARALDEDDILITGGLAVQSPDGISVGGATNSVFVIEPGGKVSGRYDKAHLVPYGEYLPMRSILEPLGLSRLAPGAFDFSAGPGPRNLEVKGVGPVGMQVCYEIIFPGAVVDPGERPRFIFNPSNDAWFGRFGPPQHLAQARLRAAEEGLPLVRATPTGISAVIDADGRLLDSLGWREQGVIDANLPAMRAPTLFSRFGNLLSLALALILCGLGVALGRRPR</sequence>
<keyword evidence="8 9" id="KW-0012">Acyltransferase</keyword>
<evidence type="ECO:0000256" key="3">
    <source>
        <dbReference type="ARBA" id="ARBA00022475"/>
    </source>
</evidence>
<evidence type="ECO:0000259" key="10">
    <source>
        <dbReference type="PROSITE" id="PS50263"/>
    </source>
</evidence>
<dbReference type="GO" id="GO:0005886">
    <property type="term" value="C:plasma membrane"/>
    <property type="evidence" value="ECO:0007669"/>
    <property type="project" value="UniProtKB-SubCell"/>
</dbReference>
<comment type="caution">
    <text evidence="11">The sequence shown here is derived from an EMBL/GenBank/DDBJ whole genome shotgun (WGS) entry which is preliminary data.</text>
</comment>
<feature type="transmembrane region" description="Helical" evidence="9">
    <location>
        <begin position="89"/>
        <end position="110"/>
    </location>
</feature>
<feature type="transmembrane region" description="Helical" evidence="9">
    <location>
        <begin position="163"/>
        <end position="184"/>
    </location>
</feature>